<dbReference type="Gene3D" id="1.10.357.10">
    <property type="entry name" value="Tetracycline Repressor, domain 2"/>
    <property type="match status" value="1"/>
</dbReference>
<dbReference type="Pfam" id="PF18556">
    <property type="entry name" value="TetR_C_35"/>
    <property type="match status" value="1"/>
</dbReference>
<dbReference type="InterPro" id="IPR001647">
    <property type="entry name" value="HTH_TetR"/>
</dbReference>
<keyword evidence="1" id="KW-0805">Transcription regulation</keyword>
<accession>A0A5C8NJT4</accession>
<evidence type="ECO:0000313" key="7">
    <source>
        <dbReference type="Proteomes" id="UP000321571"/>
    </source>
</evidence>
<name>A0A5C8NJT4_9ACTN</name>
<dbReference type="InterPro" id="IPR009057">
    <property type="entry name" value="Homeodomain-like_sf"/>
</dbReference>
<dbReference type="PROSITE" id="PS50977">
    <property type="entry name" value="HTH_TETR_2"/>
    <property type="match status" value="1"/>
</dbReference>
<comment type="caution">
    <text evidence="6">The sequence shown here is derived from an EMBL/GenBank/DDBJ whole genome shotgun (WGS) entry which is preliminary data.</text>
</comment>
<keyword evidence="2 4" id="KW-0238">DNA-binding</keyword>
<evidence type="ECO:0000256" key="2">
    <source>
        <dbReference type="ARBA" id="ARBA00023125"/>
    </source>
</evidence>
<dbReference type="GO" id="GO:0003700">
    <property type="term" value="F:DNA-binding transcription factor activity"/>
    <property type="evidence" value="ECO:0007669"/>
    <property type="project" value="TreeGrafter"/>
</dbReference>
<dbReference type="InterPro" id="IPR050109">
    <property type="entry name" value="HTH-type_TetR-like_transc_reg"/>
</dbReference>
<dbReference type="PANTHER" id="PTHR30055">
    <property type="entry name" value="HTH-TYPE TRANSCRIPTIONAL REGULATOR RUTR"/>
    <property type="match status" value="1"/>
</dbReference>
<proteinExistence type="predicted"/>
<dbReference type="EMBL" id="VDUX01000002">
    <property type="protein sequence ID" value="TXL62114.1"/>
    <property type="molecule type" value="Genomic_DNA"/>
</dbReference>
<dbReference type="AlphaFoldDB" id="A0A5C8NJT4"/>
<feature type="DNA-binding region" description="H-T-H motif" evidence="4">
    <location>
        <begin position="34"/>
        <end position="53"/>
    </location>
</feature>
<dbReference type="InterPro" id="IPR040611">
    <property type="entry name" value="AlkX_C"/>
</dbReference>
<dbReference type="Proteomes" id="UP000321571">
    <property type="component" value="Unassembled WGS sequence"/>
</dbReference>
<dbReference type="GO" id="GO:0000976">
    <property type="term" value="F:transcription cis-regulatory region binding"/>
    <property type="evidence" value="ECO:0007669"/>
    <property type="project" value="TreeGrafter"/>
</dbReference>
<evidence type="ECO:0000256" key="1">
    <source>
        <dbReference type="ARBA" id="ARBA00023015"/>
    </source>
</evidence>
<dbReference type="RefSeq" id="WP_147684479.1">
    <property type="nucleotide sequence ID" value="NZ_VDUX01000002.1"/>
</dbReference>
<evidence type="ECO:0000256" key="4">
    <source>
        <dbReference type="PROSITE-ProRule" id="PRU00335"/>
    </source>
</evidence>
<keyword evidence="3" id="KW-0804">Transcription</keyword>
<dbReference type="PANTHER" id="PTHR30055:SF234">
    <property type="entry name" value="HTH-TYPE TRANSCRIPTIONAL REGULATOR BETI"/>
    <property type="match status" value="1"/>
</dbReference>
<feature type="domain" description="HTH tetR-type" evidence="5">
    <location>
        <begin position="11"/>
        <end position="71"/>
    </location>
</feature>
<sequence length="200" mass="21509">MTVSFRTEVQGMLRDRVLDAATQLIEESGWSSVTMTKLAAAVGVSRQTIHTEVGTRHGLAQALALRELGRFLDVVRERLAAETDVVESVRSACLGALEMGESSLVVRTIVTSVPSEQDADLLTILTTESGEIVETASLVLRESLVELYPDLPFTEAELAVAVEAVVRLVLSAITRPSKPPAQAADDIAWILELALRGARS</sequence>
<dbReference type="OrthoDB" id="4371863at2"/>
<evidence type="ECO:0000259" key="5">
    <source>
        <dbReference type="PROSITE" id="PS50977"/>
    </source>
</evidence>
<reference evidence="6 7" key="1">
    <citation type="submission" date="2019-06" db="EMBL/GenBank/DDBJ databases">
        <title>Aeromicrobium sp. nov., isolated from a maize field.</title>
        <authorList>
            <person name="Lin S.-Y."/>
            <person name="Tsai C.-F."/>
            <person name="Young C.-C."/>
        </authorList>
    </citation>
    <scope>NUCLEOTIDE SEQUENCE [LARGE SCALE GENOMIC DNA]</scope>
    <source>
        <strain evidence="6 7">CC-CFT486</strain>
    </source>
</reference>
<dbReference type="Pfam" id="PF00440">
    <property type="entry name" value="TetR_N"/>
    <property type="match status" value="1"/>
</dbReference>
<evidence type="ECO:0000256" key="3">
    <source>
        <dbReference type="ARBA" id="ARBA00023163"/>
    </source>
</evidence>
<protein>
    <submittedName>
        <fullName evidence="6">TetR/AcrR family transcriptional regulator</fullName>
    </submittedName>
</protein>
<organism evidence="6 7">
    <name type="scientific">Aeromicrobium terrae</name>
    <dbReference type="NCBI Taxonomy" id="2498846"/>
    <lineage>
        <taxon>Bacteria</taxon>
        <taxon>Bacillati</taxon>
        <taxon>Actinomycetota</taxon>
        <taxon>Actinomycetes</taxon>
        <taxon>Propionibacteriales</taxon>
        <taxon>Nocardioidaceae</taxon>
        <taxon>Aeromicrobium</taxon>
    </lineage>
</organism>
<evidence type="ECO:0000313" key="6">
    <source>
        <dbReference type="EMBL" id="TXL62114.1"/>
    </source>
</evidence>
<dbReference type="SUPFAM" id="SSF46689">
    <property type="entry name" value="Homeodomain-like"/>
    <property type="match status" value="1"/>
</dbReference>
<keyword evidence="7" id="KW-1185">Reference proteome</keyword>
<gene>
    <name evidence="6" type="ORF">FHP06_05235</name>
</gene>